<dbReference type="Pfam" id="PF00355">
    <property type="entry name" value="Rieske"/>
    <property type="match status" value="1"/>
</dbReference>
<evidence type="ECO:0000256" key="3">
    <source>
        <dbReference type="ARBA" id="ARBA00010651"/>
    </source>
</evidence>
<name>A0A6N8F8N1_9GAMM</name>
<evidence type="ECO:0000256" key="14">
    <source>
        <dbReference type="ARBA" id="ARBA00022989"/>
    </source>
</evidence>
<evidence type="ECO:0000256" key="10">
    <source>
        <dbReference type="ARBA" id="ARBA00022714"/>
    </source>
</evidence>
<dbReference type="RefSeq" id="WP_155695773.1">
    <property type="nucleotide sequence ID" value="NZ_BAAAFQ010000004.1"/>
</dbReference>
<comment type="miscellaneous">
    <text evidence="20">The Rieske protein is a high potential 2Fe-2S protein.</text>
</comment>
<dbReference type="PROSITE" id="PS51318">
    <property type="entry name" value="TAT"/>
    <property type="match status" value="1"/>
</dbReference>
<comment type="function">
    <text evidence="1">Component of the ubiquinol-cytochrome c reductase complex (complex III or cytochrome b-c1 complex), which is a respiratory chain that generates an electrochemical potential coupled to ATP synthesis.</text>
</comment>
<dbReference type="Gene3D" id="1.20.5.510">
    <property type="entry name" value="Single helix bin"/>
    <property type="match status" value="1"/>
</dbReference>
<dbReference type="Pfam" id="PF10399">
    <property type="entry name" value="UCR_Fe-S_N"/>
    <property type="match status" value="1"/>
</dbReference>
<organism evidence="23 24">
    <name type="scientific">Psychrosphaera haliotis</name>
    <dbReference type="NCBI Taxonomy" id="555083"/>
    <lineage>
        <taxon>Bacteria</taxon>
        <taxon>Pseudomonadati</taxon>
        <taxon>Pseudomonadota</taxon>
        <taxon>Gammaproteobacteria</taxon>
        <taxon>Alteromonadales</taxon>
        <taxon>Pseudoalteromonadaceae</taxon>
        <taxon>Psychrosphaera</taxon>
    </lineage>
</organism>
<dbReference type="GO" id="GO:0046872">
    <property type="term" value="F:metal ion binding"/>
    <property type="evidence" value="ECO:0007669"/>
    <property type="project" value="UniProtKB-KW"/>
</dbReference>
<comment type="cofactor">
    <cofactor evidence="20">
        <name>[2Fe-2S] cluster</name>
        <dbReference type="ChEBI" id="CHEBI:190135"/>
    </cofactor>
    <text evidence="20">Binds 1 [2Fe-2S] cluster per subunit.</text>
</comment>
<keyword evidence="8" id="KW-1003">Cell membrane</keyword>
<dbReference type="InterPro" id="IPR014349">
    <property type="entry name" value="Rieske_Fe-S_prot"/>
</dbReference>
<dbReference type="NCBIfam" id="TIGR01416">
    <property type="entry name" value="Rieske_proteo"/>
    <property type="match status" value="1"/>
</dbReference>
<evidence type="ECO:0000256" key="1">
    <source>
        <dbReference type="ARBA" id="ARBA00002444"/>
    </source>
</evidence>
<dbReference type="InterPro" id="IPR036922">
    <property type="entry name" value="Rieske_2Fe-2S_sf"/>
</dbReference>
<dbReference type="EC" id="7.1.1.8" evidence="5 20"/>
<evidence type="ECO:0000256" key="4">
    <source>
        <dbReference type="ARBA" id="ARBA00011649"/>
    </source>
</evidence>
<keyword evidence="18" id="KW-1015">Disulfide bond</keyword>
<dbReference type="AlphaFoldDB" id="A0A6N8F8N1"/>
<keyword evidence="16" id="KW-0411">Iron-sulfur</keyword>
<evidence type="ECO:0000256" key="7">
    <source>
        <dbReference type="ARBA" id="ARBA00022448"/>
    </source>
</evidence>
<dbReference type="PROSITE" id="PS51296">
    <property type="entry name" value="RIESKE"/>
    <property type="match status" value="1"/>
</dbReference>
<keyword evidence="10" id="KW-0001">2Fe-2S</keyword>
<dbReference type="PANTHER" id="PTHR10134">
    <property type="entry name" value="CYTOCHROME B-C1 COMPLEX SUBUNIT RIESKE, MITOCHONDRIAL"/>
    <property type="match status" value="1"/>
</dbReference>
<dbReference type="SUPFAM" id="SSF50022">
    <property type="entry name" value="ISP domain"/>
    <property type="match status" value="1"/>
</dbReference>
<dbReference type="InterPro" id="IPR017941">
    <property type="entry name" value="Rieske_2Fe-2S"/>
</dbReference>
<evidence type="ECO:0000256" key="17">
    <source>
        <dbReference type="ARBA" id="ARBA00023136"/>
    </source>
</evidence>
<keyword evidence="17" id="KW-0472">Membrane</keyword>
<proteinExistence type="inferred from homology"/>
<dbReference type="InterPro" id="IPR006311">
    <property type="entry name" value="TAT_signal"/>
</dbReference>
<evidence type="ECO:0000256" key="8">
    <source>
        <dbReference type="ARBA" id="ARBA00022475"/>
    </source>
</evidence>
<protein>
    <recommendedName>
        <fullName evidence="6 20">Ubiquinol-cytochrome c reductase iron-sulfur subunit</fullName>
        <ecNumber evidence="5 20">7.1.1.8</ecNumber>
    </recommendedName>
</protein>
<dbReference type="GO" id="GO:0051537">
    <property type="term" value="F:2 iron, 2 sulfur cluster binding"/>
    <property type="evidence" value="ECO:0007669"/>
    <property type="project" value="UniProtKB-KW"/>
</dbReference>
<dbReference type="GO" id="GO:0008121">
    <property type="term" value="F:quinol-cytochrome-c reductase activity"/>
    <property type="evidence" value="ECO:0007669"/>
    <property type="project" value="UniProtKB-EC"/>
</dbReference>
<evidence type="ECO:0000256" key="15">
    <source>
        <dbReference type="ARBA" id="ARBA00023004"/>
    </source>
</evidence>
<dbReference type="InterPro" id="IPR006317">
    <property type="entry name" value="Ubiquinol_cyt_c_Rdtase_Fe-S-su"/>
</dbReference>
<evidence type="ECO:0000256" key="5">
    <source>
        <dbReference type="ARBA" id="ARBA00012951"/>
    </source>
</evidence>
<keyword evidence="11" id="KW-0479">Metal-binding</keyword>
<evidence type="ECO:0000256" key="12">
    <source>
        <dbReference type="ARBA" id="ARBA00022967"/>
    </source>
</evidence>
<dbReference type="InterPro" id="IPR005805">
    <property type="entry name" value="Rieske_Fe-S_prot_C"/>
</dbReference>
<dbReference type="CDD" id="cd03470">
    <property type="entry name" value="Rieske_cytochrome_bc1"/>
    <property type="match status" value="1"/>
</dbReference>
<evidence type="ECO:0000256" key="2">
    <source>
        <dbReference type="ARBA" id="ARBA00004162"/>
    </source>
</evidence>
<accession>A0A6N8F8N1</accession>
<keyword evidence="13 20" id="KW-0249">Electron transport</keyword>
<keyword evidence="15" id="KW-0408">Iron</keyword>
<dbReference type="EMBL" id="WOCD01000003">
    <property type="protein sequence ID" value="MUH72608.1"/>
    <property type="molecule type" value="Genomic_DNA"/>
</dbReference>
<dbReference type="InterPro" id="IPR019470">
    <property type="entry name" value="Ubiq_cytC_Rdtase_Fe-S_su_TAT"/>
</dbReference>
<keyword evidence="24" id="KW-1185">Reference proteome</keyword>
<evidence type="ECO:0000313" key="24">
    <source>
        <dbReference type="Proteomes" id="UP000439994"/>
    </source>
</evidence>
<evidence type="ECO:0000256" key="20">
    <source>
        <dbReference type="RuleBase" id="RU004494"/>
    </source>
</evidence>
<dbReference type="PRINTS" id="PR00162">
    <property type="entry name" value="RIESKE"/>
</dbReference>
<comment type="similarity">
    <text evidence="3">Belongs to the Rieske iron-sulfur protein family.</text>
</comment>
<evidence type="ECO:0000256" key="9">
    <source>
        <dbReference type="ARBA" id="ARBA00022692"/>
    </source>
</evidence>
<comment type="catalytic activity">
    <reaction evidence="19 20">
        <text>a quinol + 2 Fe(III)-[cytochrome c](out) = a quinone + 2 Fe(II)-[cytochrome c](out) + 2 H(+)(out)</text>
        <dbReference type="Rhea" id="RHEA:11484"/>
        <dbReference type="Rhea" id="RHEA-COMP:10350"/>
        <dbReference type="Rhea" id="RHEA-COMP:14399"/>
        <dbReference type="ChEBI" id="CHEBI:15378"/>
        <dbReference type="ChEBI" id="CHEBI:24646"/>
        <dbReference type="ChEBI" id="CHEBI:29033"/>
        <dbReference type="ChEBI" id="CHEBI:29034"/>
        <dbReference type="ChEBI" id="CHEBI:132124"/>
        <dbReference type="EC" id="7.1.1.8"/>
    </reaction>
</comment>
<evidence type="ECO:0000256" key="18">
    <source>
        <dbReference type="ARBA" id="ARBA00023157"/>
    </source>
</evidence>
<evidence type="ECO:0000256" key="19">
    <source>
        <dbReference type="ARBA" id="ARBA00029351"/>
    </source>
</evidence>
<dbReference type="Gene3D" id="2.102.10.10">
    <property type="entry name" value="Rieske [2Fe-2S] iron-sulphur domain"/>
    <property type="match status" value="1"/>
</dbReference>
<evidence type="ECO:0000256" key="11">
    <source>
        <dbReference type="ARBA" id="ARBA00022723"/>
    </source>
</evidence>
<dbReference type="OrthoDB" id="9767869at2"/>
<keyword evidence="12" id="KW-1278">Translocase</keyword>
<comment type="subunit">
    <text evidence="4 21">The main subunits of complex b-c1 are: cytochrome b, cytochrome c1 and the Rieske protein.</text>
</comment>
<dbReference type="GO" id="GO:0005886">
    <property type="term" value="C:plasma membrane"/>
    <property type="evidence" value="ECO:0007669"/>
    <property type="project" value="UniProtKB-SubCell"/>
</dbReference>
<evidence type="ECO:0000313" key="23">
    <source>
        <dbReference type="EMBL" id="MUH72608.1"/>
    </source>
</evidence>
<feature type="domain" description="Rieske" evidence="22">
    <location>
        <begin position="85"/>
        <end position="189"/>
    </location>
</feature>
<evidence type="ECO:0000256" key="13">
    <source>
        <dbReference type="ARBA" id="ARBA00022982"/>
    </source>
</evidence>
<keyword evidence="14" id="KW-1133">Transmembrane helix</keyword>
<keyword evidence="7 20" id="KW-0813">Transport</keyword>
<evidence type="ECO:0000256" key="21">
    <source>
        <dbReference type="RuleBase" id="RU004497"/>
    </source>
</evidence>
<reference evidence="23 24" key="1">
    <citation type="submission" date="2019-11" db="EMBL/GenBank/DDBJ databases">
        <title>P. haliotis isolates from Z. marina roots.</title>
        <authorList>
            <person name="Cohen M."/>
            <person name="Jospin G."/>
            <person name="Eisen J.A."/>
            <person name="Coil D.A."/>
        </authorList>
    </citation>
    <scope>NUCLEOTIDE SEQUENCE [LARGE SCALE GENOMIC DNA]</scope>
    <source>
        <strain evidence="23 24">UCD-MCMsp1aY</strain>
    </source>
</reference>
<gene>
    <name evidence="23" type="primary">petA</name>
    <name evidence="23" type="ORF">GNP35_08950</name>
</gene>
<evidence type="ECO:0000256" key="16">
    <source>
        <dbReference type="ARBA" id="ARBA00023014"/>
    </source>
</evidence>
<sequence>MSNAPVDNSRRRFLTVATSVIGGAGAVAAAVPFIASWNPSARAKSAGAPVEVDITKIEPGQLIRVEWRSKPVWVIYRTPEMLKTIEDISADNLKDANSEVEQQPAYAQNLHRSKRREIFVAVGICTHLGCSPTYMSEGYEEVVEGVNAGFYCPCHGSKFDMAGRVFSGVPAGANLQVPPHYYIDDNNILIGEDQEGAA</sequence>
<evidence type="ECO:0000256" key="6">
    <source>
        <dbReference type="ARBA" id="ARBA00019816"/>
    </source>
</evidence>
<dbReference type="Proteomes" id="UP000439994">
    <property type="component" value="Unassembled WGS sequence"/>
</dbReference>
<comment type="caution">
    <text evidence="23">The sequence shown here is derived from an EMBL/GenBank/DDBJ whole genome shotgun (WGS) entry which is preliminary data.</text>
</comment>
<comment type="subcellular location">
    <subcellularLocation>
        <location evidence="2">Cell membrane</location>
        <topology evidence="2">Single-pass membrane protein</topology>
    </subcellularLocation>
</comment>
<keyword evidence="9" id="KW-0812">Transmembrane</keyword>
<evidence type="ECO:0000259" key="22">
    <source>
        <dbReference type="PROSITE" id="PS51296"/>
    </source>
</evidence>